<dbReference type="SUPFAM" id="SSF50891">
    <property type="entry name" value="Cyclophilin-like"/>
    <property type="match status" value="2"/>
</dbReference>
<dbReference type="InterPro" id="IPR044666">
    <property type="entry name" value="Cyclophilin_A-like"/>
</dbReference>
<dbReference type="Pfam" id="PF00160">
    <property type="entry name" value="Pro_isomerase"/>
    <property type="match status" value="2"/>
</dbReference>
<accession>A0A4R6TSY1</accession>
<evidence type="ECO:0000313" key="6">
    <source>
        <dbReference type="Proteomes" id="UP000295468"/>
    </source>
</evidence>
<dbReference type="EMBL" id="SNYI01000001">
    <property type="protein sequence ID" value="TDQ32999.1"/>
    <property type="molecule type" value="Genomic_DNA"/>
</dbReference>
<dbReference type="PROSITE" id="PS51257">
    <property type="entry name" value="PROKAR_LIPOPROTEIN"/>
    <property type="match status" value="1"/>
</dbReference>
<keyword evidence="6" id="KW-1185">Reference proteome</keyword>
<dbReference type="OrthoDB" id="9807797at2"/>
<dbReference type="InterPro" id="IPR029000">
    <property type="entry name" value="Cyclophilin-like_dom_sf"/>
</dbReference>
<keyword evidence="2" id="KW-0697">Rotamase</keyword>
<reference evidence="5 6" key="1">
    <citation type="submission" date="2019-03" db="EMBL/GenBank/DDBJ databases">
        <title>Genomic Encyclopedia of Archaeal and Bacterial Type Strains, Phase II (KMG-II): from individual species to whole genera.</title>
        <authorList>
            <person name="Goeker M."/>
        </authorList>
    </citation>
    <scope>NUCLEOTIDE SEQUENCE [LARGE SCALE GENOMIC DNA]</scope>
    <source>
        <strain evidence="5 6">DSM 18435</strain>
    </source>
</reference>
<feature type="domain" description="PPIase cyclophilin-type" evidence="4">
    <location>
        <begin position="39"/>
        <end position="273"/>
    </location>
</feature>
<name>A0A4R6TSY1_9FLAO</name>
<evidence type="ECO:0000313" key="5">
    <source>
        <dbReference type="EMBL" id="TDQ32999.1"/>
    </source>
</evidence>
<protein>
    <recommendedName>
        <fullName evidence="1">peptidylprolyl isomerase</fullName>
        <ecNumber evidence="1">5.2.1.8</ecNumber>
    </recommendedName>
</protein>
<dbReference type="RefSeq" id="WP_133643016.1">
    <property type="nucleotide sequence ID" value="NZ_SNYI01000001.1"/>
</dbReference>
<keyword evidence="3 5" id="KW-0413">Isomerase</keyword>
<evidence type="ECO:0000256" key="2">
    <source>
        <dbReference type="ARBA" id="ARBA00023110"/>
    </source>
</evidence>
<dbReference type="AlphaFoldDB" id="A0A4R6TSY1"/>
<dbReference type="PANTHER" id="PTHR45625:SF4">
    <property type="entry name" value="PEPTIDYLPROLYL ISOMERASE DOMAIN AND WD REPEAT-CONTAINING PROTEIN 1"/>
    <property type="match status" value="1"/>
</dbReference>
<proteinExistence type="predicted"/>
<dbReference type="GO" id="GO:0003755">
    <property type="term" value="F:peptidyl-prolyl cis-trans isomerase activity"/>
    <property type="evidence" value="ECO:0007669"/>
    <property type="project" value="UniProtKB-KW"/>
</dbReference>
<dbReference type="Proteomes" id="UP000295468">
    <property type="component" value="Unassembled WGS sequence"/>
</dbReference>
<organism evidence="5 6">
    <name type="scientific">Zeaxanthinibacter enoshimensis</name>
    <dbReference type="NCBI Taxonomy" id="392009"/>
    <lineage>
        <taxon>Bacteria</taxon>
        <taxon>Pseudomonadati</taxon>
        <taxon>Bacteroidota</taxon>
        <taxon>Flavobacteriia</taxon>
        <taxon>Flavobacteriales</taxon>
        <taxon>Flavobacteriaceae</taxon>
        <taxon>Zeaxanthinibacter</taxon>
    </lineage>
</organism>
<dbReference type="PROSITE" id="PS50072">
    <property type="entry name" value="CSA_PPIASE_2"/>
    <property type="match status" value="1"/>
</dbReference>
<gene>
    <name evidence="5" type="ORF">CLV82_0837</name>
</gene>
<sequence length="284" mass="31677">MRSAIFLLFSFLVVISACKEIKTDSAEASKDVEIVTNKGSIIIRLYDETPLHRDNFLTLVEDKFYDSILFHRVIENFVIQAGDPESRKAAANDSLGEVDLPYTVPAEFHPDIYHKRGALGMARNNTPSRASSSTQFYIVQGRVFNDSLLNIAEDRINSRLAFNHVVNDPANKELSVVWAGLESDKSSPKELARVIAQLDSLAILVKDSLPRYIIPAEQRNIYTTAGGAPHLDQSYTVFGEVVSGMAVVDSIAAMQTNPMDRPLEDVRIKEVRLVDRVQQAPRDE</sequence>
<comment type="caution">
    <text evidence="5">The sequence shown here is derived from an EMBL/GenBank/DDBJ whole genome shotgun (WGS) entry which is preliminary data.</text>
</comment>
<dbReference type="EC" id="5.2.1.8" evidence="1"/>
<evidence type="ECO:0000256" key="3">
    <source>
        <dbReference type="ARBA" id="ARBA00023235"/>
    </source>
</evidence>
<dbReference type="Gene3D" id="2.40.100.10">
    <property type="entry name" value="Cyclophilin-like"/>
    <property type="match status" value="2"/>
</dbReference>
<dbReference type="PANTHER" id="PTHR45625">
    <property type="entry name" value="PEPTIDYL-PROLYL CIS-TRANS ISOMERASE-RELATED"/>
    <property type="match status" value="1"/>
</dbReference>
<evidence type="ECO:0000259" key="4">
    <source>
        <dbReference type="PROSITE" id="PS50072"/>
    </source>
</evidence>
<dbReference type="CDD" id="cd00317">
    <property type="entry name" value="cyclophilin"/>
    <property type="match status" value="1"/>
</dbReference>
<evidence type="ECO:0000256" key="1">
    <source>
        <dbReference type="ARBA" id="ARBA00013194"/>
    </source>
</evidence>
<dbReference type="InterPro" id="IPR002130">
    <property type="entry name" value="Cyclophilin-type_PPIase_dom"/>
</dbReference>